<proteinExistence type="predicted"/>
<name>A0A381NG28_9ZZZZ</name>
<sequence length="66" mass="7778">MTSMQKQDFVSQALYLTHVMRGHDDLCTALKNSGDDVFDHPSRRRIEMGRWFIKKQDPRMERPDPG</sequence>
<reference evidence="1" key="1">
    <citation type="submission" date="2018-05" db="EMBL/GenBank/DDBJ databases">
        <authorList>
            <person name="Lanie J.A."/>
            <person name="Ng W.-L."/>
            <person name="Kazmierczak K.M."/>
            <person name="Andrzejewski T.M."/>
            <person name="Davidsen T.M."/>
            <person name="Wayne K.J."/>
            <person name="Tettelin H."/>
            <person name="Glass J.I."/>
            <person name="Rusch D."/>
            <person name="Podicherti R."/>
            <person name="Tsui H.-C.T."/>
            <person name="Winkler M.E."/>
        </authorList>
    </citation>
    <scope>NUCLEOTIDE SEQUENCE</scope>
</reference>
<evidence type="ECO:0000313" key="1">
    <source>
        <dbReference type="EMBL" id="SUZ52788.1"/>
    </source>
</evidence>
<dbReference type="AlphaFoldDB" id="A0A381NG28"/>
<dbReference type="EMBL" id="UINC01000295">
    <property type="protein sequence ID" value="SUZ52788.1"/>
    <property type="molecule type" value="Genomic_DNA"/>
</dbReference>
<gene>
    <name evidence="1" type="ORF">METZ01_LOCUS5642</name>
</gene>
<protein>
    <submittedName>
        <fullName evidence="1">Uncharacterized protein</fullName>
    </submittedName>
</protein>
<organism evidence="1">
    <name type="scientific">marine metagenome</name>
    <dbReference type="NCBI Taxonomy" id="408172"/>
    <lineage>
        <taxon>unclassified sequences</taxon>
        <taxon>metagenomes</taxon>
        <taxon>ecological metagenomes</taxon>
    </lineage>
</organism>
<accession>A0A381NG28</accession>